<dbReference type="PATRIC" id="fig|1255043.3.peg.3291"/>
<comment type="similarity">
    <text evidence="8">Belongs to the RNR ribonuclease family. RNase R subfamily.</text>
</comment>
<reference evidence="11" key="1">
    <citation type="submission" date="2015-12" db="EMBL/GenBank/DDBJ databases">
        <authorList>
            <person name="Tikhonova T.V."/>
            <person name="Pavlov A.R."/>
            <person name="Beletsky A.V."/>
            <person name="Mardanov A.V."/>
            <person name="Sorokin D.Y."/>
            <person name="Ravin N.V."/>
            <person name="Popov V.O."/>
        </authorList>
    </citation>
    <scope>NUCLEOTIDE SEQUENCE</scope>
    <source>
        <strain evidence="11">DSM 14787</strain>
    </source>
</reference>
<feature type="domain" description="S1 motif" evidence="10">
    <location>
        <begin position="647"/>
        <end position="728"/>
    </location>
</feature>
<comment type="function">
    <text evidence="8">3'-5' exoribonuclease that releases 5'-nucleoside monophosphates and is involved in maturation of structured RNAs.</text>
</comment>
<proteinExistence type="inferred from homology"/>
<dbReference type="KEGG" id="tni:TVNIR_3262"/>
<feature type="compositionally biased region" description="Basic and acidic residues" evidence="9">
    <location>
        <begin position="850"/>
        <end position="860"/>
    </location>
</feature>
<comment type="subcellular location">
    <subcellularLocation>
        <location evidence="2 8">Cytoplasm</location>
    </subcellularLocation>
</comment>
<dbReference type="NCBIfam" id="TIGR02063">
    <property type="entry name" value="RNase_R"/>
    <property type="match status" value="1"/>
</dbReference>
<dbReference type="InterPro" id="IPR011805">
    <property type="entry name" value="RNase_R"/>
</dbReference>
<comment type="catalytic activity">
    <reaction evidence="1 8">
        <text>Exonucleolytic cleavage in the 3'- to 5'-direction to yield nucleoside 5'-phosphates.</text>
        <dbReference type="EC" id="3.1.13.1"/>
    </reaction>
</comment>
<dbReference type="NCBIfam" id="NF008648">
    <property type="entry name" value="PRK11642.1"/>
    <property type="match status" value="1"/>
</dbReference>
<dbReference type="NCBIfam" id="TIGR00358">
    <property type="entry name" value="3_prime_RNase"/>
    <property type="match status" value="1"/>
</dbReference>
<evidence type="ECO:0000256" key="2">
    <source>
        <dbReference type="ARBA" id="ARBA00004496"/>
    </source>
</evidence>
<dbReference type="GO" id="GO:0003723">
    <property type="term" value="F:RNA binding"/>
    <property type="evidence" value="ECO:0007669"/>
    <property type="project" value="UniProtKB-UniRule"/>
</dbReference>
<sequence>MKGMPKKRSQQPQVDPYFEREAQKYDNPIASRELILEQLVEAGNPLGFDEIAARLGIDGEEQTEALRRRLRAMERDGQVLCNRRGSYLPVSQADLIRGRVIGHPDGFGFLVPDDQTGDLFLSPRQMRGVLHGDRVLGRVMGVDHRGRREGGIIEILERGSEQIVGRIRVEDGVGVVTPDNKRITHDILIPPDGLGAAGDDQIVVVRIRPQASRKARLRGEVIEVLGEHMAPGMEIDIAIRAHGLPFQWPDEVTAAADRFGAQVPATAKRGRLDLRKKPLVTIDGEDARDFDDALFCEATETGWRLWVAIADVSHYVEKDSALDQEARTRGTSVYFPNQVIPMLPEVLSNGLCSLNPDVDRLCMVCEMEIGKRGAIRGFRFHEGVMRSHARLTYTQVAAMLVDGDEALRERYASVVPHLERLHAAFRALNGARNRRGAIDFDSTETRIEFGPERKIERIVPVERTDAHRLVEECMIAANVSAAKFLKKHKVPALYRLHDRPPPEKIDALRDFLSGVGLTLEGGDEPTPAHYSAVLRAAADRPDWQLIQTVLLRSLSQANYGPSLSGHFGLALADYAHFTSPIRRYPDLLVHRGIRHVLRDGKARGFAYSHSDMEHLGEHCSMTERRADDATRDAVAWLKAEYMQDKVGDVFDGVVSGVTGFGLFVEIVDVFIDGLVHVTSLDNDYYHFDPVRHRLTGERSGRTFRIGDRLRVQVIRVSLDDRKIDLRLMDEERPARPENKRSAGRAQPGAEATAPEAPAAEEKPSRRRGRRRDPAGGAAVPAGEAPARAAGDRDADAEALETDAQTGGETARATRRKRKPAAAPAPDTRERRDEGAAAPGRKKRPGGRRPSAPERKGRPETARPAPVEAGAPAEAASDAEAERPTGRPRPRRRRRSVQPAGEVALLIQPSRKAGSQTDDRPSDPAGGDGGEARASDPPAQSARRGSRRKRQDDS</sequence>
<dbReference type="CDD" id="cd04471">
    <property type="entry name" value="S1_RNase_R"/>
    <property type="match status" value="1"/>
</dbReference>
<dbReference type="PANTHER" id="PTHR23355">
    <property type="entry name" value="RIBONUCLEASE"/>
    <property type="match status" value="1"/>
</dbReference>
<organism evidence="11 12">
    <name type="scientific">Thioalkalivibrio nitratireducens (strain DSM 14787 / UNIQEM 213 / ALEN2)</name>
    <dbReference type="NCBI Taxonomy" id="1255043"/>
    <lineage>
        <taxon>Bacteria</taxon>
        <taxon>Pseudomonadati</taxon>
        <taxon>Pseudomonadota</taxon>
        <taxon>Gammaproteobacteria</taxon>
        <taxon>Chromatiales</taxon>
        <taxon>Ectothiorhodospiraceae</taxon>
        <taxon>Thioalkalivibrio</taxon>
    </lineage>
</organism>
<feature type="region of interest" description="Disordered" evidence="9">
    <location>
        <begin position="729"/>
        <end position="953"/>
    </location>
</feature>
<dbReference type="InterPro" id="IPR013668">
    <property type="entry name" value="RNase_R_HTH_12"/>
</dbReference>
<dbReference type="SMART" id="SM00357">
    <property type="entry name" value="CSP"/>
    <property type="match status" value="2"/>
</dbReference>
<evidence type="ECO:0000256" key="5">
    <source>
        <dbReference type="ARBA" id="ARBA00022801"/>
    </source>
</evidence>
<dbReference type="InterPro" id="IPR001900">
    <property type="entry name" value="RNase_II/R"/>
</dbReference>
<dbReference type="PROSITE" id="PS01175">
    <property type="entry name" value="RIBONUCLEASE_II"/>
    <property type="match status" value="1"/>
</dbReference>
<dbReference type="GO" id="GO:0006402">
    <property type="term" value="P:mRNA catabolic process"/>
    <property type="evidence" value="ECO:0007669"/>
    <property type="project" value="TreeGrafter"/>
</dbReference>
<evidence type="ECO:0000256" key="8">
    <source>
        <dbReference type="HAMAP-Rule" id="MF_01895"/>
    </source>
</evidence>
<name>L0DZ99_THIND</name>
<evidence type="ECO:0000256" key="4">
    <source>
        <dbReference type="ARBA" id="ARBA00022722"/>
    </source>
</evidence>
<dbReference type="GO" id="GO:0005829">
    <property type="term" value="C:cytosol"/>
    <property type="evidence" value="ECO:0007669"/>
    <property type="project" value="TreeGrafter"/>
</dbReference>
<dbReference type="InterPro" id="IPR050180">
    <property type="entry name" value="RNR_Ribonuclease"/>
</dbReference>
<keyword evidence="5 8" id="KW-0378">Hydrolase</keyword>
<feature type="compositionally biased region" description="Low complexity" evidence="9">
    <location>
        <begin position="745"/>
        <end position="757"/>
    </location>
</feature>
<dbReference type="GO" id="GO:0008859">
    <property type="term" value="F:exoribonuclease II activity"/>
    <property type="evidence" value="ECO:0007669"/>
    <property type="project" value="UniProtKB-UniRule"/>
</dbReference>
<evidence type="ECO:0000259" key="10">
    <source>
        <dbReference type="PROSITE" id="PS50126"/>
    </source>
</evidence>
<evidence type="ECO:0000313" key="12">
    <source>
        <dbReference type="Proteomes" id="UP000010809"/>
    </source>
</evidence>
<dbReference type="SUPFAM" id="SSF50249">
    <property type="entry name" value="Nucleic acid-binding proteins"/>
    <property type="match status" value="4"/>
</dbReference>
<keyword evidence="3 8" id="KW-0963">Cytoplasm</keyword>
<keyword evidence="12" id="KW-1185">Reference proteome</keyword>
<accession>L0DZ99</accession>
<evidence type="ECO:0000256" key="3">
    <source>
        <dbReference type="ARBA" id="ARBA00022490"/>
    </source>
</evidence>
<evidence type="ECO:0000256" key="6">
    <source>
        <dbReference type="ARBA" id="ARBA00022839"/>
    </source>
</evidence>
<dbReference type="SMART" id="SM00316">
    <property type="entry name" value="S1"/>
    <property type="match status" value="1"/>
</dbReference>
<dbReference type="EMBL" id="CP003989">
    <property type="protein sequence ID" value="AGA34899.1"/>
    <property type="molecule type" value="Genomic_DNA"/>
</dbReference>
<keyword evidence="4 8" id="KW-0540">Nuclease</keyword>
<dbReference type="HOGENOM" id="CLU_002333_7_0_6"/>
<dbReference type="Pfam" id="PF00575">
    <property type="entry name" value="S1"/>
    <property type="match status" value="1"/>
</dbReference>
<dbReference type="InterPro" id="IPR011129">
    <property type="entry name" value="CSD"/>
</dbReference>
<dbReference type="AlphaFoldDB" id="L0DZ99"/>
<gene>
    <name evidence="11" type="primary">rnr [H]</name>
    <name evidence="8" type="synonym">rnr</name>
    <name evidence="11" type="ordered locus">TVNIR_3262</name>
</gene>
<feature type="compositionally biased region" description="Basic residues" evidence="9">
    <location>
        <begin position="943"/>
        <end position="953"/>
    </location>
</feature>
<dbReference type="HAMAP" id="MF_01895">
    <property type="entry name" value="RNase_R"/>
    <property type="match status" value="1"/>
</dbReference>
<feature type="compositionally biased region" description="Basic and acidic residues" evidence="9">
    <location>
        <begin position="729"/>
        <end position="740"/>
    </location>
</feature>
<evidence type="ECO:0000256" key="1">
    <source>
        <dbReference type="ARBA" id="ARBA00001849"/>
    </source>
</evidence>
<keyword evidence="6 8" id="KW-0269">Exonuclease</keyword>
<evidence type="ECO:0000256" key="9">
    <source>
        <dbReference type="SAM" id="MobiDB-lite"/>
    </source>
</evidence>
<feature type="compositionally biased region" description="Low complexity" evidence="9">
    <location>
        <begin position="774"/>
        <end position="788"/>
    </location>
</feature>
<dbReference type="Pfam" id="PF17876">
    <property type="entry name" value="CSD2"/>
    <property type="match status" value="1"/>
</dbReference>
<dbReference type="SMART" id="SM00955">
    <property type="entry name" value="RNB"/>
    <property type="match status" value="1"/>
</dbReference>
<dbReference type="Pfam" id="PF08206">
    <property type="entry name" value="OB_RNB"/>
    <property type="match status" value="1"/>
</dbReference>
<dbReference type="InterPro" id="IPR003029">
    <property type="entry name" value="S1_domain"/>
</dbReference>
<dbReference type="Pfam" id="PF08461">
    <property type="entry name" value="WHD_RNase_R"/>
    <property type="match status" value="1"/>
</dbReference>
<dbReference type="InterPro" id="IPR004476">
    <property type="entry name" value="RNase_II/RNase_R"/>
</dbReference>
<dbReference type="Proteomes" id="UP000010809">
    <property type="component" value="Chromosome"/>
</dbReference>
<feature type="compositionally biased region" description="Low complexity" evidence="9">
    <location>
        <begin position="861"/>
        <end position="877"/>
    </location>
</feature>
<dbReference type="InterPro" id="IPR040476">
    <property type="entry name" value="CSD2"/>
</dbReference>
<dbReference type="PROSITE" id="PS50126">
    <property type="entry name" value="S1"/>
    <property type="match status" value="1"/>
</dbReference>
<feature type="compositionally biased region" description="Basic residues" evidence="9">
    <location>
        <begin position="885"/>
        <end position="895"/>
    </location>
</feature>
<dbReference type="InterPro" id="IPR022966">
    <property type="entry name" value="RNase_II/R_CS"/>
</dbReference>
<dbReference type="Gene3D" id="2.40.50.140">
    <property type="entry name" value="Nucleic acid-binding proteins"/>
    <property type="match status" value="2"/>
</dbReference>
<dbReference type="Pfam" id="PF00773">
    <property type="entry name" value="RNB"/>
    <property type="match status" value="1"/>
</dbReference>
<protein>
    <recommendedName>
        <fullName evidence="8">Ribonuclease R</fullName>
        <shortName evidence="8">RNase R</shortName>
        <ecNumber evidence="8">3.1.13.1</ecNumber>
    </recommendedName>
</protein>
<dbReference type="InterPro" id="IPR012340">
    <property type="entry name" value="NA-bd_OB-fold"/>
</dbReference>
<dbReference type="PANTHER" id="PTHR23355:SF9">
    <property type="entry name" value="DIS3-LIKE EXONUCLEASE 2"/>
    <property type="match status" value="1"/>
</dbReference>
<dbReference type="eggNOG" id="COG0557">
    <property type="taxonomic scope" value="Bacteria"/>
</dbReference>
<dbReference type="InterPro" id="IPR013223">
    <property type="entry name" value="RNase_B_OB_dom"/>
</dbReference>
<dbReference type="EC" id="3.1.13.1" evidence="8"/>
<dbReference type="STRING" id="1255043.TVNIR_3262"/>
<keyword evidence="7 8" id="KW-0694">RNA-binding</keyword>
<evidence type="ECO:0000313" key="11">
    <source>
        <dbReference type="EMBL" id="AGA34899.1"/>
    </source>
</evidence>
<evidence type="ECO:0000256" key="7">
    <source>
        <dbReference type="ARBA" id="ARBA00022884"/>
    </source>
</evidence>